<name>A0ABV2SVS9_9FLAO</name>
<sequence length="155" mass="17912">MKRDRMKYSEKISNRLNNLLEKTYDAEKGFKLAQDKIENSTTKKFLNDRAEQRSDLGHELKKEIVQYGELTENDGSAIGDIHRAWMDLRAAVSSNKSEKLLEEVKRGERASLEEYNEIITDKDMTLLPSTKNMLMRHRDAITSSLTVANIHEHMA</sequence>
<dbReference type="Pfam" id="PF09537">
    <property type="entry name" value="DUF2383"/>
    <property type="match status" value="1"/>
</dbReference>
<evidence type="ECO:0000259" key="1">
    <source>
        <dbReference type="Pfam" id="PF09537"/>
    </source>
</evidence>
<dbReference type="RefSeq" id="WP_354615775.1">
    <property type="nucleotide sequence ID" value="NZ_JBEXAE010000005.1"/>
</dbReference>
<dbReference type="NCBIfam" id="TIGR02284">
    <property type="entry name" value="PA2169 family four-helix-bundle protein"/>
    <property type="match status" value="1"/>
</dbReference>
<protein>
    <submittedName>
        <fullName evidence="2">PA2169 family four-helix-bundle protein</fullName>
    </submittedName>
</protein>
<dbReference type="InterPro" id="IPR019052">
    <property type="entry name" value="DUF2383"/>
</dbReference>
<evidence type="ECO:0000313" key="2">
    <source>
        <dbReference type="EMBL" id="MET6991270.1"/>
    </source>
</evidence>
<comment type="caution">
    <text evidence="2">The sequence shown here is derived from an EMBL/GenBank/DDBJ whole genome shotgun (WGS) entry which is preliminary data.</text>
</comment>
<keyword evidence="3" id="KW-1185">Reference proteome</keyword>
<dbReference type="InterPro" id="IPR012347">
    <property type="entry name" value="Ferritin-like"/>
</dbReference>
<accession>A0ABV2SVS9</accession>
<dbReference type="InterPro" id="IPR011971">
    <property type="entry name" value="CHP02284"/>
</dbReference>
<gene>
    <name evidence="2" type="ORF">ABXZ36_11495</name>
</gene>
<organism evidence="2 3">
    <name type="scientific">Sediminicola arcticus</name>
    <dbReference type="NCBI Taxonomy" id="1574308"/>
    <lineage>
        <taxon>Bacteria</taxon>
        <taxon>Pseudomonadati</taxon>
        <taxon>Bacteroidota</taxon>
        <taxon>Flavobacteriia</taxon>
        <taxon>Flavobacteriales</taxon>
        <taxon>Flavobacteriaceae</taxon>
        <taxon>Sediminicola</taxon>
    </lineage>
</organism>
<reference evidence="2 3" key="1">
    <citation type="submission" date="2024-07" db="EMBL/GenBank/DDBJ databases">
        <title>The genome sequence of type strain Sediminicola arcticus GDMCC 1.2805.</title>
        <authorList>
            <person name="Liu Y."/>
        </authorList>
    </citation>
    <scope>NUCLEOTIDE SEQUENCE [LARGE SCALE GENOMIC DNA]</scope>
    <source>
        <strain evidence="2 3">GDMCC 1.2805</strain>
    </source>
</reference>
<dbReference type="EMBL" id="JBEXAE010000005">
    <property type="protein sequence ID" value="MET6991270.1"/>
    <property type="molecule type" value="Genomic_DNA"/>
</dbReference>
<dbReference type="Gene3D" id="1.20.1260.10">
    <property type="match status" value="1"/>
</dbReference>
<dbReference type="Proteomes" id="UP001549799">
    <property type="component" value="Unassembled WGS sequence"/>
</dbReference>
<proteinExistence type="predicted"/>
<evidence type="ECO:0000313" key="3">
    <source>
        <dbReference type="Proteomes" id="UP001549799"/>
    </source>
</evidence>
<feature type="domain" description="DUF2383" evidence="1">
    <location>
        <begin position="12"/>
        <end position="120"/>
    </location>
</feature>